<feature type="region of interest" description="Disordered" evidence="5">
    <location>
        <begin position="264"/>
        <end position="314"/>
    </location>
</feature>
<dbReference type="InterPro" id="IPR013655">
    <property type="entry name" value="PAS_fold_3"/>
</dbReference>
<accession>G5EAY0</accession>
<dbReference type="GeneID" id="2873030"/>
<dbReference type="PROSITE" id="PS00344">
    <property type="entry name" value="GATA_ZN_FINGER_1"/>
    <property type="match status" value="1"/>
</dbReference>
<evidence type="ECO:0000259" key="6">
    <source>
        <dbReference type="PROSITE" id="PS50112"/>
    </source>
</evidence>
<dbReference type="Pfam" id="PF00320">
    <property type="entry name" value="GATA"/>
    <property type="match status" value="1"/>
</dbReference>
<evidence type="ECO:0000256" key="2">
    <source>
        <dbReference type="ARBA" id="ARBA00022771"/>
    </source>
</evidence>
<dbReference type="PANTHER" id="PTHR45658">
    <property type="entry name" value="GATA TRANSCRIPTION FACTOR"/>
    <property type="match status" value="1"/>
</dbReference>
<dbReference type="SUPFAM" id="SSF57716">
    <property type="entry name" value="Glucocorticoid receptor-like (DNA-binding domain)"/>
    <property type="match status" value="1"/>
</dbReference>
<evidence type="ECO:0000256" key="4">
    <source>
        <dbReference type="PROSITE-ProRule" id="PRU00094"/>
    </source>
</evidence>
<feature type="domain" description="PAS" evidence="6">
    <location>
        <begin position="59"/>
        <end position="123"/>
    </location>
</feature>
<keyword evidence="9" id="KW-1185">Reference proteome</keyword>
<dbReference type="InterPro" id="IPR000014">
    <property type="entry name" value="PAS"/>
</dbReference>
<dbReference type="eggNOG" id="KOG1601">
    <property type="taxonomic scope" value="Eukaryota"/>
</dbReference>
<dbReference type="STRING" id="227321.G5EAY0"/>
<proteinExistence type="predicted"/>
<dbReference type="KEGG" id="ani:ANIA_03607"/>
<evidence type="ECO:0000256" key="1">
    <source>
        <dbReference type="ARBA" id="ARBA00022723"/>
    </source>
</evidence>
<reference evidence="9" key="1">
    <citation type="journal article" date="2005" name="Nature">
        <title>Sequencing of Aspergillus nidulans and comparative analysis with A. fumigatus and A. oryzae.</title>
        <authorList>
            <person name="Galagan J.E."/>
            <person name="Calvo S.E."/>
            <person name="Cuomo C."/>
            <person name="Ma L.J."/>
            <person name="Wortman J.R."/>
            <person name="Batzoglou S."/>
            <person name="Lee S.I."/>
            <person name="Basturkmen M."/>
            <person name="Spevak C.C."/>
            <person name="Clutterbuck J."/>
            <person name="Kapitonov V."/>
            <person name="Jurka J."/>
            <person name="Scazzocchio C."/>
            <person name="Farman M."/>
            <person name="Butler J."/>
            <person name="Purcell S."/>
            <person name="Harris S."/>
            <person name="Braus G.H."/>
            <person name="Draht O."/>
            <person name="Busch S."/>
            <person name="D'Enfert C."/>
            <person name="Bouchier C."/>
            <person name="Goldman G.H."/>
            <person name="Bell-Pedersen D."/>
            <person name="Griffiths-Jones S."/>
            <person name="Doonan J.H."/>
            <person name="Yu J."/>
            <person name="Vienken K."/>
            <person name="Pain A."/>
            <person name="Freitag M."/>
            <person name="Selker E.U."/>
            <person name="Archer D.B."/>
            <person name="Penalva M.A."/>
            <person name="Oakley B.R."/>
            <person name="Momany M."/>
            <person name="Tanaka T."/>
            <person name="Kumagai T."/>
            <person name="Asai K."/>
            <person name="Machida M."/>
            <person name="Nierman W.C."/>
            <person name="Denning D.W."/>
            <person name="Caddick M."/>
            <person name="Hynes M."/>
            <person name="Paoletti M."/>
            <person name="Fischer R."/>
            <person name="Miller B."/>
            <person name="Dyer P."/>
            <person name="Sachs M.S."/>
            <person name="Osmani S.A."/>
            <person name="Birren B.W."/>
        </authorList>
    </citation>
    <scope>NUCLEOTIDE SEQUENCE [LARGE SCALE GENOMIC DNA]</scope>
    <source>
        <strain evidence="9">FGSC A4 / ATCC 38163 / CBS 112.46 / NRRL 194 / M139</strain>
    </source>
</reference>
<keyword evidence="3" id="KW-0862">Zinc</keyword>
<dbReference type="OrthoDB" id="2162994at2759"/>
<protein>
    <submittedName>
        <fullName evidence="8">Uncharacterized protein</fullName>
    </submittedName>
</protein>
<dbReference type="SUPFAM" id="SSF55785">
    <property type="entry name" value="PYP-like sensor domain (PAS domain)"/>
    <property type="match status" value="1"/>
</dbReference>
<feature type="compositionally biased region" description="Polar residues" evidence="5">
    <location>
        <begin position="233"/>
        <end position="248"/>
    </location>
</feature>
<dbReference type="RefSeq" id="XP_661211.1">
    <property type="nucleotide sequence ID" value="XM_656119.1"/>
</dbReference>
<dbReference type="InterPro" id="IPR035965">
    <property type="entry name" value="PAS-like_dom_sf"/>
</dbReference>
<dbReference type="HOGENOM" id="CLU_024414_1_1_1"/>
<dbReference type="SMART" id="SM00401">
    <property type="entry name" value="ZnF_GATA"/>
    <property type="match status" value="1"/>
</dbReference>
<dbReference type="GO" id="GO:0005634">
    <property type="term" value="C:nucleus"/>
    <property type="evidence" value="ECO:0000318"/>
    <property type="project" value="GO_Central"/>
</dbReference>
<evidence type="ECO:0000259" key="7">
    <source>
        <dbReference type="PROSITE" id="PS50114"/>
    </source>
</evidence>
<dbReference type="InterPro" id="IPR013088">
    <property type="entry name" value="Znf_NHR/GATA"/>
</dbReference>
<dbReference type="AlphaFoldDB" id="G5EAY0"/>
<gene>
    <name evidence="8" type="primary">lreB</name>
    <name evidence="8" type="ORF">ANIA_03607</name>
</gene>
<dbReference type="GO" id="GO:0000976">
    <property type="term" value="F:transcription cis-regulatory region binding"/>
    <property type="evidence" value="ECO:0000318"/>
    <property type="project" value="GO_Central"/>
</dbReference>
<sequence length="417" mass="46893">MDPTHLQLAQRSHQYGLDPELTSASYGISMGLPQPQHSLLQSHSSINSSAPGELPWPQRILSEVHDLLLLLSADGVVHFVSPSCKAITGFDKPHLEHDYITRFIHDEDKPVFARELHESVAMARPFHCHFRMYQADNSTCLLEAHGHPHFEQLNNDATGAANFNQSQHQQQQQQHQQQQHQQRLCQGVFLVCRPYHNESRHLLDSFLEHKLENVRLKERIAQLKREEERDLQTAAQQTRSLQVPSSHAQRPIPQTHKAFASNLDPSLLSSGAADDNESSDTLDNFNDMDVGFGQGQARAARGQKQGGEETSVSHLNDVELLTGLHFTKGERAQGISTGTRDGRLYYSTTTNAKPSREQRVPPENESRKRLKTEYKCADCGTSDSPEWRKGPEGPKTLCNACGLRWAKMGKKRQDSGL</sequence>
<name>G5EAY0_EMENI</name>
<dbReference type="InterPro" id="IPR051140">
    <property type="entry name" value="GATA_TF"/>
</dbReference>
<dbReference type="PROSITE" id="PS50114">
    <property type="entry name" value="GATA_ZN_FINGER_2"/>
    <property type="match status" value="1"/>
</dbReference>
<dbReference type="InterPro" id="IPR000679">
    <property type="entry name" value="Znf_GATA"/>
</dbReference>
<keyword evidence="1" id="KW-0479">Metal-binding</keyword>
<dbReference type="InParanoid" id="G5EAY0"/>
<reference evidence="9" key="2">
    <citation type="journal article" date="2009" name="Fungal Genet. Biol.">
        <title>The 2008 update of the Aspergillus nidulans genome annotation: a community effort.</title>
        <authorList>
            <person name="Wortman J.R."/>
            <person name="Gilsenan J.M."/>
            <person name="Joardar V."/>
            <person name="Deegan J."/>
            <person name="Clutterbuck J."/>
            <person name="Andersen M.R."/>
            <person name="Archer D."/>
            <person name="Bencina M."/>
            <person name="Braus G."/>
            <person name="Coutinho P."/>
            <person name="von Dohren H."/>
            <person name="Doonan J."/>
            <person name="Driessen A.J."/>
            <person name="Durek P."/>
            <person name="Espeso E."/>
            <person name="Fekete E."/>
            <person name="Flipphi M."/>
            <person name="Estrada C.G."/>
            <person name="Geysens S."/>
            <person name="Goldman G."/>
            <person name="de Groot P.W."/>
            <person name="Hansen K."/>
            <person name="Harris S.D."/>
            <person name="Heinekamp T."/>
            <person name="Helmstaedt K."/>
            <person name="Henrissat B."/>
            <person name="Hofmann G."/>
            <person name="Homan T."/>
            <person name="Horio T."/>
            <person name="Horiuchi H."/>
            <person name="James S."/>
            <person name="Jones M."/>
            <person name="Karaffa L."/>
            <person name="Karanyi Z."/>
            <person name="Kato M."/>
            <person name="Keller N."/>
            <person name="Kelly D.E."/>
            <person name="Kiel J.A."/>
            <person name="Kim J.M."/>
            <person name="van der Klei I.J."/>
            <person name="Klis F.M."/>
            <person name="Kovalchuk A."/>
            <person name="Krasevec N."/>
            <person name="Kubicek C.P."/>
            <person name="Liu B."/>
            <person name="Maccabe A."/>
            <person name="Meyer V."/>
            <person name="Mirabito P."/>
            <person name="Miskei M."/>
            <person name="Mos M."/>
            <person name="Mullins J."/>
            <person name="Nelson D.R."/>
            <person name="Nielsen J."/>
            <person name="Oakley B.R."/>
            <person name="Osmani S.A."/>
            <person name="Pakula T."/>
            <person name="Paszewski A."/>
            <person name="Paulsen I."/>
            <person name="Pilsyk S."/>
            <person name="Pocsi I."/>
            <person name="Punt P.J."/>
            <person name="Ram A.F."/>
            <person name="Ren Q."/>
            <person name="Robellet X."/>
            <person name="Robson G."/>
            <person name="Seiboth B."/>
            <person name="van Solingen P."/>
            <person name="Specht T."/>
            <person name="Sun J."/>
            <person name="Taheri-Talesh N."/>
            <person name="Takeshita N."/>
            <person name="Ussery D."/>
            <person name="vanKuyk P.A."/>
            <person name="Visser H."/>
            <person name="van de Vondervoort P.J."/>
            <person name="de Vries R.P."/>
            <person name="Walton J."/>
            <person name="Xiang X."/>
            <person name="Xiong Y."/>
            <person name="Zeng A.P."/>
            <person name="Brandt B.W."/>
            <person name="Cornell M.J."/>
            <person name="van den Hondel C.A."/>
            <person name="Visser J."/>
            <person name="Oliver S.G."/>
            <person name="Turner G."/>
        </authorList>
    </citation>
    <scope>GENOME REANNOTATION</scope>
    <source>
        <strain evidence="9">FGSC A4 / ATCC 38163 / CBS 112.46 / NRRL 194 / M139</strain>
    </source>
</reference>
<dbReference type="Gene3D" id="3.30.50.10">
    <property type="entry name" value="Erythroid Transcription Factor GATA-1, subunit A"/>
    <property type="match status" value="1"/>
</dbReference>
<keyword evidence="2 4" id="KW-0863">Zinc-finger</keyword>
<organism evidence="8 9">
    <name type="scientific">Emericella nidulans (strain FGSC A4 / ATCC 38163 / CBS 112.46 / NRRL 194 / M139)</name>
    <name type="common">Aspergillus nidulans</name>
    <dbReference type="NCBI Taxonomy" id="227321"/>
    <lineage>
        <taxon>Eukaryota</taxon>
        <taxon>Fungi</taxon>
        <taxon>Dikarya</taxon>
        <taxon>Ascomycota</taxon>
        <taxon>Pezizomycotina</taxon>
        <taxon>Eurotiomycetes</taxon>
        <taxon>Eurotiomycetidae</taxon>
        <taxon>Eurotiales</taxon>
        <taxon>Aspergillaceae</taxon>
        <taxon>Aspergillus</taxon>
        <taxon>Aspergillus subgen. Nidulantes</taxon>
    </lineage>
</organism>
<dbReference type="SMART" id="SM00091">
    <property type="entry name" value="PAS"/>
    <property type="match status" value="1"/>
</dbReference>
<evidence type="ECO:0000313" key="8">
    <source>
        <dbReference type="EMBL" id="CBF75789.1"/>
    </source>
</evidence>
<dbReference type="PROSITE" id="PS50112">
    <property type="entry name" value="PAS"/>
    <property type="match status" value="1"/>
</dbReference>
<feature type="region of interest" description="Disordered" evidence="5">
    <location>
        <begin position="227"/>
        <end position="251"/>
    </location>
</feature>
<dbReference type="GO" id="GO:0008270">
    <property type="term" value="F:zinc ion binding"/>
    <property type="evidence" value="ECO:0007669"/>
    <property type="project" value="UniProtKB-KW"/>
</dbReference>
<dbReference type="CDD" id="cd00130">
    <property type="entry name" value="PAS"/>
    <property type="match status" value="1"/>
</dbReference>
<dbReference type="CDD" id="cd00202">
    <property type="entry name" value="ZnF_GATA"/>
    <property type="match status" value="1"/>
</dbReference>
<dbReference type="GO" id="GO:0006357">
    <property type="term" value="P:regulation of transcription by RNA polymerase II"/>
    <property type="evidence" value="ECO:0000318"/>
    <property type="project" value="GO_Central"/>
</dbReference>
<dbReference type="Pfam" id="PF08447">
    <property type="entry name" value="PAS_3"/>
    <property type="match status" value="1"/>
</dbReference>
<evidence type="ECO:0000256" key="3">
    <source>
        <dbReference type="ARBA" id="ARBA00022833"/>
    </source>
</evidence>
<dbReference type="OMA" id="HTDTIEM"/>
<dbReference type="Gene3D" id="3.30.450.20">
    <property type="entry name" value="PAS domain"/>
    <property type="match status" value="1"/>
</dbReference>
<evidence type="ECO:0000313" key="9">
    <source>
        <dbReference type="Proteomes" id="UP000000560"/>
    </source>
</evidence>
<dbReference type="Proteomes" id="UP000000560">
    <property type="component" value="Chromosome II"/>
</dbReference>
<feature type="domain" description="GATA-type" evidence="7">
    <location>
        <begin position="370"/>
        <end position="412"/>
    </location>
</feature>
<dbReference type="EMBL" id="BN001302">
    <property type="protein sequence ID" value="CBF75789.1"/>
    <property type="molecule type" value="Genomic_DNA"/>
</dbReference>
<dbReference type="PANTHER" id="PTHR45658:SF18">
    <property type="entry name" value="PROTEIN GAT2"/>
    <property type="match status" value="1"/>
</dbReference>
<evidence type="ECO:0000256" key="5">
    <source>
        <dbReference type="SAM" id="MobiDB-lite"/>
    </source>
</evidence>
<accession>C8V471</accession>